<dbReference type="PANTHER" id="PTHR43757:SF2">
    <property type="entry name" value="AMINOMETHYLTRANSFERASE, MITOCHONDRIAL"/>
    <property type="match status" value="1"/>
</dbReference>
<evidence type="ECO:0000313" key="4">
    <source>
        <dbReference type="Proteomes" id="UP000434957"/>
    </source>
</evidence>
<dbReference type="EMBL" id="QXFU01000312">
    <property type="protein sequence ID" value="KAE9037010.1"/>
    <property type="molecule type" value="Genomic_DNA"/>
</dbReference>
<evidence type="ECO:0000313" key="3">
    <source>
        <dbReference type="EMBL" id="KAE9320935.1"/>
    </source>
</evidence>
<accession>A0A6A4ECX9</accession>
<evidence type="ECO:0000259" key="1">
    <source>
        <dbReference type="Pfam" id="PF01571"/>
    </source>
</evidence>
<dbReference type="Proteomes" id="UP000434957">
    <property type="component" value="Unassembled WGS sequence"/>
</dbReference>
<dbReference type="Proteomes" id="UP000435112">
    <property type="component" value="Unassembled WGS sequence"/>
</dbReference>
<dbReference type="EMBL" id="QXFT01001356">
    <property type="protein sequence ID" value="KAE9320935.1"/>
    <property type="molecule type" value="Genomic_DNA"/>
</dbReference>
<dbReference type="Pfam" id="PF01571">
    <property type="entry name" value="GCV_T"/>
    <property type="match status" value="1"/>
</dbReference>
<feature type="domain" description="GCVT N-terminal" evidence="1">
    <location>
        <begin position="25"/>
        <end position="96"/>
    </location>
</feature>
<dbReference type="PANTHER" id="PTHR43757">
    <property type="entry name" value="AMINOMETHYLTRANSFERASE"/>
    <property type="match status" value="1"/>
</dbReference>
<sequence length="111" mass="11953">MPLRPARGAGRQVDAVRGLCHARAVQTGVLQSHLHTREQNCPSLFAVLPMGQLRVTGADRQRSLESVVVGDLQVLGSGKAKLILITNDQGGILDDCYDCNGLTWPNTLAYT</sequence>
<dbReference type="InterPro" id="IPR027266">
    <property type="entry name" value="TrmE/GcvT-like"/>
</dbReference>
<evidence type="ECO:0000313" key="5">
    <source>
        <dbReference type="Proteomes" id="UP000435112"/>
    </source>
</evidence>
<dbReference type="Gene3D" id="3.30.1360.120">
    <property type="entry name" value="Probable tRNA modification gtpase trme, domain 1"/>
    <property type="match status" value="1"/>
</dbReference>
<dbReference type="GO" id="GO:0005739">
    <property type="term" value="C:mitochondrion"/>
    <property type="evidence" value="ECO:0007669"/>
    <property type="project" value="TreeGrafter"/>
</dbReference>
<keyword evidence="4" id="KW-1185">Reference proteome</keyword>
<evidence type="ECO:0000313" key="2">
    <source>
        <dbReference type="EMBL" id="KAE9037010.1"/>
    </source>
</evidence>
<protein>
    <recommendedName>
        <fullName evidence="1">GCVT N-terminal domain-containing protein</fullName>
    </recommendedName>
</protein>
<organism evidence="3 4">
    <name type="scientific">Phytophthora rubi</name>
    <dbReference type="NCBI Taxonomy" id="129364"/>
    <lineage>
        <taxon>Eukaryota</taxon>
        <taxon>Sar</taxon>
        <taxon>Stramenopiles</taxon>
        <taxon>Oomycota</taxon>
        <taxon>Peronosporomycetes</taxon>
        <taxon>Peronosporales</taxon>
        <taxon>Peronosporaceae</taxon>
        <taxon>Phytophthora</taxon>
    </lineage>
</organism>
<gene>
    <name evidence="2" type="ORF">PR002_g6795</name>
    <name evidence="3" type="ORF">PR003_g17588</name>
</gene>
<name>A0A6A4ECX9_9STRA</name>
<dbReference type="AlphaFoldDB" id="A0A6A4ECX9"/>
<reference evidence="3 4" key="1">
    <citation type="submission" date="2018-08" db="EMBL/GenBank/DDBJ databases">
        <title>Genomic investigation of the strawberry pathogen Phytophthora fragariae indicates pathogenicity is determined by transcriptional variation in three key races.</title>
        <authorList>
            <person name="Adams T.M."/>
            <person name="Armitage A.D."/>
            <person name="Sobczyk M.K."/>
            <person name="Bates H.J."/>
            <person name="Dunwell J.M."/>
            <person name="Nellist C.F."/>
            <person name="Harrison R.J."/>
        </authorList>
    </citation>
    <scope>NUCLEOTIDE SEQUENCE [LARGE SCALE GENOMIC DNA]</scope>
    <source>
        <strain evidence="2 5">SCRP324</strain>
        <strain evidence="3 4">SCRP333</strain>
    </source>
</reference>
<comment type="caution">
    <text evidence="3">The sequence shown here is derived from an EMBL/GenBank/DDBJ whole genome shotgun (WGS) entry which is preliminary data.</text>
</comment>
<dbReference type="InterPro" id="IPR006222">
    <property type="entry name" value="GCVT_N"/>
</dbReference>
<dbReference type="InterPro" id="IPR028896">
    <property type="entry name" value="GcvT/YgfZ/DmdA"/>
</dbReference>
<dbReference type="OrthoDB" id="10263536at2759"/>
<dbReference type="SUPFAM" id="SSF103025">
    <property type="entry name" value="Folate-binding domain"/>
    <property type="match status" value="1"/>
</dbReference>
<proteinExistence type="predicted"/>